<dbReference type="Pfam" id="PF06046">
    <property type="entry name" value="Sec6"/>
    <property type="match status" value="1"/>
</dbReference>
<comment type="caution">
    <text evidence="3">The sequence shown here is derived from an EMBL/GenBank/DDBJ whole genome shotgun (WGS) entry which is preliminary data.</text>
</comment>
<dbReference type="AlphaFoldDB" id="A0AAN8QLB3"/>
<protein>
    <recommendedName>
        <fullName evidence="5">Exocyst complex component 3</fullName>
    </recommendedName>
</protein>
<gene>
    <name evidence="3" type="ORF">J4Q44_G00224880</name>
</gene>
<dbReference type="GO" id="GO:0000145">
    <property type="term" value="C:exocyst"/>
    <property type="evidence" value="ECO:0007669"/>
    <property type="project" value="InterPro"/>
</dbReference>
<evidence type="ECO:0000256" key="1">
    <source>
        <dbReference type="ARBA" id="ARBA00009447"/>
    </source>
</evidence>
<keyword evidence="4" id="KW-1185">Reference proteome</keyword>
<feature type="compositionally biased region" description="Basic and acidic residues" evidence="2">
    <location>
        <begin position="20"/>
        <end position="40"/>
    </location>
</feature>
<dbReference type="GO" id="GO:0000149">
    <property type="term" value="F:SNARE binding"/>
    <property type="evidence" value="ECO:0007669"/>
    <property type="project" value="TreeGrafter"/>
</dbReference>
<evidence type="ECO:0000313" key="4">
    <source>
        <dbReference type="Proteomes" id="UP001356427"/>
    </source>
</evidence>
<dbReference type="PANTHER" id="PTHR21292">
    <property type="entry name" value="EXOCYST COMPLEX COMPONENT SEC6-RELATED"/>
    <property type="match status" value="1"/>
</dbReference>
<organism evidence="3 4">
    <name type="scientific">Coregonus suidteri</name>
    <dbReference type="NCBI Taxonomy" id="861788"/>
    <lineage>
        <taxon>Eukaryota</taxon>
        <taxon>Metazoa</taxon>
        <taxon>Chordata</taxon>
        <taxon>Craniata</taxon>
        <taxon>Vertebrata</taxon>
        <taxon>Euteleostomi</taxon>
        <taxon>Actinopterygii</taxon>
        <taxon>Neopterygii</taxon>
        <taxon>Teleostei</taxon>
        <taxon>Protacanthopterygii</taxon>
        <taxon>Salmoniformes</taxon>
        <taxon>Salmonidae</taxon>
        <taxon>Coregoninae</taxon>
        <taxon>Coregonus</taxon>
    </lineage>
</organism>
<name>A0AAN8QLB3_9TELE</name>
<dbReference type="InterPro" id="IPR010326">
    <property type="entry name" value="EXOC3/Sec6"/>
</dbReference>
<reference evidence="3 4" key="1">
    <citation type="submission" date="2021-04" db="EMBL/GenBank/DDBJ databases">
        <authorList>
            <person name="De Guttry C."/>
            <person name="Zahm M."/>
            <person name="Klopp C."/>
            <person name="Cabau C."/>
            <person name="Louis A."/>
            <person name="Berthelot C."/>
            <person name="Parey E."/>
            <person name="Roest Crollius H."/>
            <person name="Montfort J."/>
            <person name="Robinson-Rechavi M."/>
            <person name="Bucao C."/>
            <person name="Bouchez O."/>
            <person name="Gislard M."/>
            <person name="Lluch J."/>
            <person name="Milhes M."/>
            <person name="Lampietro C."/>
            <person name="Lopez Roques C."/>
            <person name="Donnadieu C."/>
            <person name="Braasch I."/>
            <person name="Desvignes T."/>
            <person name="Postlethwait J."/>
            <person name="Bobe J."/>
            <person name="Wedekind C."/>
            <person name="Guiguen Y."/>
        </authorList>
    </citation>
    <scope>NUCLEOTIDE SEQUENCE [LARGE SCALE GENOMIC DNA]</scope>
    <source>
        <strain evidence="3">Cs_M1</strain>
        <tissue evidence="3">Blood</tissue>
    </source>
</reference>
<dbReference type="InterPro" id="IPR042532">
    <property type="entry name" value="EXOC3/Sec6_C"/>
</dbReference>
<evidence type="ECO:0008006" key="5">
    <source>
        <dbReference type="Google" id="ProtNLM"/>
    </source>
</evidence>
<dbReference type="EMBL" id="JAGTTL010000020">
    <property type="protein sequence ID" value="KAK6307340.1"/>
    <property type="molecule type" value="Genomic_DNA"/>
</dbReference>
<feature type="compositionally biased region" description="Basic and acidic residues" evidence="2">
    <location>
        <begin position="48"/>
        <end position="67"/>
    </location>
</feature>
<dbReference type="Gene3D" id="1.10.357.70">
    <property type="entry name" value="Exocyst complex component Sec6, C-terminal domain"/>
    <property type="match status" value="1"/>
</dbReference>
<dbReference type="Proteomes" id="UP001356427">
    <property type="component" value="Unassembled WGS sequence"/>
</dbReference>
<sequence>MPSGYQMAEIGEPGDMEEVNEARGLEEDRSSLKSTMERNGKTQPNGPVKDKKLGMIKQFRESMKQVGEKSPLFSNSKGSKDRPNSDQGGHSIEPEVTSLTHQLPPPPSPSLSAGSPVASPLKSPGGFFQRKEGGESAKDSPPSQKKHSRSHSDSSAIGDSLLKKGASIRRSLRLVGNKKDKTLKQVRLPSVTEITVEEKREREKESIEIKESYILPEIPLTPLSVMQINELIKTEVLEEAHLNLLSLRQEFQREREECTEEASPMELAKKEKDLSILYRAMQEKVKEIVRDSNSLSSRNKELLMHVARIIQEEEKREAEPGGVVGPGDWRGAWREAVSLGVKATLMRVNLDRPEQNASWLAIHLGLLGKAIVEDLEKVKGELQGSYPPSFNVFSTYMSCYHGAVSQHLNMLQQQVTDLKDYYTLLDWIINRYESEKIMTSPSLRPEMEAENTGLSLEEGFLDQLKAKYCMRAKEDMRASLDKILELENEDIWIKKQAPETDDEHFFNSDIHMDIWTKVESNAVNSKRIDANLEMRVVCSCLEELQKFPKQFETKLRCCCNSVENSSLWADYQITYINSFTALKEHMEGYRESCPTQVDHLSREVDGLVHRLVQGLEDQFKNDVRPYLRRMMTRKWLSTDEDFQQLYSRTEKLSQRCSQMRPPYVQTFVSRLHYYVVKEYVSQLMKNNYSCKNRKHDKAATKMRMQWDKLKDLFEEMTTHDWLHPVGDHLSNIIGETNKRNIKNHLEGLVADYPDISKKHLSAVLYFRGLMRGRERQVILQRLTELKRELGTAGNTGDSRRALFSDMQVTVTNTDCLADIPFSCLSSSQTDKERA</sequence>
<feature type="region of interest" description="Disordered" evidence="2">
    <location>
        <begin position="1"/>
        <end position="162"/>
    </location>
</feature>
<comment type="similarity">
    <text evidence="1">Belongs to the SEC6 family.</text>
</comment>
<dbReference type="PANTHER" id="PTHR21292:SF7">
    <property type="entry name" value="EXOCYST COMPLEX COMPONENT 3-LIKE 2"/>
    <property type="match status" value="1"/>
</dbReference>
<dbReference type="GO" id="GO:0051601">
    <property type="term" value="P:exocyst localization"/>
    <property type="evidence" value="ECO:0007669"/>
    <property type="project" value="TreeGrafter"/>
</dbReference>
<accession>A0AAN8QLB3</accession>
<dbReference type="GO" id="GO:0006887">
    <property type="term" value="P:exocytosis"/>
    <property type="evidence" value="ECO:0007669"/>
    <property type="project" value="InterPro"/>
</dbReference>
<feature type="compositionally biased region" description="Basic and acidic residues" evidence="2">
    <location>
        <begin position="129"/>
        <end position="138"/>
    </location>
</feature>
<evidence type="ECO:0000256" key="2">
    <source>
        <dbReference type="SAM" id="MobiDB-lite"/>
    </source>
</evidence>
<evidence type="ECO:0000313" key="3">
    <source>
        <dbReference type="EMBL" id="KAK6307340.1"/>
    </source>
</evidence>
<feature type="compositionally biased region" description="Low complexity" evidence="2">
    <location>
        <begin position="110"/>
        <end position="121"/>
    </location>
</feature>
<proteinExistence type="inferred from homology"/>